<sequence length="339" mass="38360">MMLQRLAYMWPFRNNNTITETDMAGEKSKILIIGSTGHLGQYMVKASVSLGHPTYAYVRPIKPTTDSSKLQLHKEFEAMGLTLFQGELDDHEKLVWALKLVDIVISTLAVPQYLEQLKIIKAIKEAGNIKRFFPSEFGNEVDRVSGLPPFEAIHVNRRKIRRATEAAGISYTYVSANSFASYFVDYLLHPHEKREEVIVYGSGEAKAVLNYEEDVAAYTIRAATDPRAANRIVICRPQGNIVSQLELISAWENKTGRTLKRIHVPEQEIIEISKTLPHPDNVRASILHSIFINGEQMKFELTDNDLEASKLYPDYKYTSIDSYLDICLVAPPKIKLAAF</sequence>
<proteinExistence type="predicted"/>
<keyword evidence="5" id="KW-1185">Reference proteome</keyword>
<dbReference type="InterPro" id="IPR036291">
    <property type="entry name" value="NAD(P)-bd_dom_sf"/>
</dbReference>
<evidence type="ECO:0000313" key="5">
    <source>
        <dbReference type="Proteomes" id="UP000238479"/>
    </source>
</evidence>
<dbReference type="PANTHER" id="PTHR43349">
    <property type="entry name" value="PINORESINOL REDUCTASE-RELATED"/>
    <property type="match status" value="1"/>
</dbReference>
<reference evidence="4 5" key="1">
    <citation type="journal article" date="2018" name="Nat. Genet.">
        <title>The Rosa genome provides new insights in the design of modern roses.</title>
        <authorList>
            <person name="Bendahmane M."/>
        </authorList>
    </citation>
    <scope>NUCLEOTIDE SEQUENCE [LARGE SCALE GENOMIC DNA]</scope>
    <source>
        <strain evidence="5">cv. Old Blush</strain>
    </source>
</reference>
<dbReference type="InterPro" id="IPR050608">
    <property type="entry name" value="NmrA-type/Isoflavone_red_sf"/>
</dbReference>
<dbReference type="GO" id="GO:0009807">
    <property type="term" value="P:lignan biosynthetic process"/>
    <property type="evidence" value="ECO:0007669"/>
    <property type="project" value="UniProtKB-ARBA"/>
</dbReference>
<dbReference type="Gramene" id="PRQ32984">
    <property type="protein sequence ID" value="PRQ32984"/>
    <property type="gene ID" value="RchiOBHm_Chr5g0052441"/>
</dbReference>
<keyword evidence="1" id="KW-0521">NADP</keyword>
<dbReference type="AlphaFoldDB" id="A0A2P6QFN3"/>
<evidence type="ECO:0000256" key="2">
    <source>
        <dbReference type="ARBA" id="ARBA00023002"/>
    </source>
</evidence>
<dbReference type="Pfam" id="PF05368">
    <property type="entry name" value="NmrA"/>
    <property type="match status" value="1"/>
</dbReference>
<evidence type="ECO:0000256" key="1">
    <source>
        <dbReference type="ARBA" id="ARBA00022857"/>
    </source>
</evidence>
<feature type="domain" description="NmrA-like" evidence="3">
    <location>
        <begin position="26"/>
        <end position="324"/>
    </location>
</feature>
<dbReference type="InterPro" id="IPR008030">
    <property type="entry name" value="NmrA-like"/>
</dbReference>
<dbReference type="Gene3D" id="3.90.25.10">
    <property type="entry name" value="UDP-galactose 4-epimerase, domain 1"/>
    <property type="match status" value="1"/>
</dbReference>
<keyword evidence="2 4" id="KW-0560">Oxidoreductase</keyword>
<dbReference type="GO" id="GO:0016491">
    <property type="term" value="F:oxidoreductase activity"/>
    <property type="evidence" value="ECO:0007669"/>
    <property type="project" value="UniProtKB-KW"/>
</dbReference>
<dbReference type="PANTHER" id="PTHR43349:SF43">
    <property type="entry name" value="ISOEUGENOL SYNTHASE 1-LIKE"/>
    <property type="match status" value="1"/>
</dbReference>
<dbReference type="Proteomes" id="UP000238479">
    <property type="component" value="Chromosome 5"/>
</dbReference>
<dbReference type="CDD" id="cd05259">
    <property type="entry name" value="PCBER_SDR_a"/>
    <property type="match status" value="1"/>
</dbReference>
<evidence type="ECO:0000313" key="4">
    <source>
        <dbReference type="EMBL" id="PRQ32984.1"/>
    </source>
</evidence>
<dbReference type="OMA" id="IMMANDR"/>
<dbReference type="EMBL" id="PDCK01000043">
    <property type="protein sequence ID" value="PRQ32984.1"/>
    <property type="molecule type" value="Genomic_DNA"/>
</dbReference>
<name>A0A2P6QFN3_ROSCH</name>
<gene>
    <name evidence="4" type="ORF">RchiOBHm_Chr5g0052441</name>
</gene>
<dbReference type="Gene3D" id="3.40.50.720">
    <property type="entry name" value="NAD(P)-binding Rossmann-like Domain"/>
    <property type="match status" value="1"/>
</dbReference>
<comment type="caution">
    <text evidence="4">The sequence shown here is derived from an EMBL/GenBank/DDBJ whole genome shotgun (WGS) entry which is preliminary data.</text>
</comment>
<dbReference type="SUPFAM" id="SSF51735">
    <property type="entry name" value="NAD(P)-binding Rossmann-fold domains"/>
    <property type="match status" value="1"/>
</dbReference>
<dbReference type="OrthoDB" id="419598at2759"/>
<dbReference type="EC" id="1.1.1.319" evidence="4"/>
<evidence type="ECO:0000259" key="3">
    <source>
        <dbReference type="Pfam" id="PF05368"/>
    </source>
</evidence>
<protein>
    <submittedName>
        <fullName evidence="4">Putative isoeugenol synthase</fullName>
        <ecNumber evidence="4">1.1.1.319</ecNumber>
    </submittedName>
</protein>
<dbReference type="InterPro" id="IPR045312">
    <property type="entry name" value="PCBER-like"/>
</dbReference>
<organism evidence="4 5">
    <name type="scientific">Rosa chinensis</name>
    <name type="common">China rose</name>
    <dbReference type="NCBI Taxonomy" id="74649"/>
    <lineage>
        <taxon>Eukaryota</taxon>
        <taxon>Viridiplantae</taxon>
        <taxon>Streptophyta</taxon>
        <taxon>Embryophyta</taxon>
        <taxon>Tracheophyta</taxon>
        <taxon>Spermatophyta</taxon>
        <taxon>Magnoliopsida</taxon>
        <taxon>eudicotyledons</taxon>
        <taxon>Gunneridae</taxon>
        <taxon>Pentapetalae</taxon>
        <taxon>rosids</taxon>
        <taxon>fabids</taxon>
        <taxon>Rosales</taxon>
        <taxon>Rosaceae</taxon>
        <taxon>Rosoideae</taxon>
        <taxon>Rosoideae incertae sedis</taxon>
        <taxon>Rosa</taxon>
    </lineage>
</organism>
<accession>A0A2P6QFN3</accession>